<dbReference type="EMBL" id="JACYHB010000001">
    <property type="protein sequence ID" value="MBD8077643.1"/>
    <property type="molecule type" value="Genomic_DNA"/>
</dbReference>
<proteinExistence type="predicted"/>
<dbReference type="GO" id="GO:0005737">
    <property type="term" value="C:cytoplasm"/>
    <property type="evidence" value="ECO:0007669"/>
    <property type="project" value="TreeGrafter"/>
</dbReference>
<sequence length="217" mass="22993">MQPFTLDDGAVHLATPTLDDVEAITAACQDPDVAAWTVVPSPYTREDAVGFVQGYVATGWEEGRVFTWAVRESAGPSGIPGPEGPRPLLGMFGLGADDAPAGQRSAELGYWMTPAGRGRGLATAAGRLVVDWAFDPEGGDLARLSWEAYVGNWPSRRLAWRLGFRVEGTVRGHSVQRGVRRDAWVATLLAGDPREPVEAWPADVPAGLPADTTASAG</sequence>
<dbReference type="Proteomes" id="UP000610846">
    <property type="component" value="Unassembled WGS sequence"/>
</dbReference>
<dbReference type="PROSITE" id="PS51186">
    <property type="entry name" value="GNAT"/>
    <property type="match status" value="1"/>
</dbReference>
<dbReference type="Pfam" id="PF13302">
    <property type="entry name" value="Acetyltransf_3"/>
    <property type="match status" value="1"/>
</dbReference>
<reference evidence="2" key="1">
    <citation type="journal article" date="2018" name="Curr. Microbiol.">
        <title>Cellulosimicrobium arenosum sp. nov., Isolated from Marine Sediment Sand.</title>
        <authorList>
            <person name="Oh M."/>
            <person name="Kim J.H."/>
            <person name="Yoon J.H."/>
            <person name="Schumann P."/>
            <person name="Kim W."/>
        </authorList>
    </citation>
    <scope>NUCLEOTIDE SEQUENCE</scope>
    <source>
        <strain evidence="2">KCTC 49039</strain>
    </source>
</reference>
<evidence type="ECO:0000259" key="1">
    <source>
        <dbReference type="PROSITE" id="PS51186"/>
    </source>
</evidence>
<evidence type="ECO:0000313" key="3">
    <source>
        <dbReference type="Proteomes" id="UP000610846"/>
    </source>
</evidence>
<comment type="caution">
    <text evidence="2">The sequence shown here is derived from an EMBL/GenBank/DDBJ whole genome shotgun (WGS) entry which is preliminary data.</text>
</comment>
<dbReference type="InterPro" id="IPR016181">
    <property type="entry name" value="Acyl_CoA_acyltransferase"/>
</dbReference>
<dbReference type="SUPFAM" id="SSF55729">
    <property type="entry name" value="Acyl-CoA N-acyltransferases (Nat)"/>
    <property type="match status" value="1"/>
</dbReference>
<dbReference type="GO" id="GO:0008999">
    <property type="term" value="F:protein-N-terminal-alanine acetyltransferase activity"/>
    <property type="evidence" value="ECO:0007669"/>
    <property type="project" value="TreeGrafter"/>
</dbReference>
<name>A0A927G6G9_9MICO</name>
<feature type="domain" description="N-acetyltransferase" evidence="1">
    <location>
        <begin position="38"/>
        <end position="191"/>
    </location>
</feature>
<dbReference type="AlphaFoldDB" id="A0A927G6G9"/>
<keyword evidence="3" id="KW-1185">Reference proteome</keyword>
<dbReference type="InterPro" id="IPR000182">
    <property type="entry name" value="GNAT_dom"/>
</dbReference>
<accession>A0A927G6G9</accession>
<dbReference type="PANTHER" id="PTHR43441:SF10">
    <property type="entry name" value="ACETYLTRANSFERASE"/>
    <property type="match status" value="1"/>
</dbReference>
<dbReference type="GO" id="GO:1990189">
    <property type="term" value="F:protein N-terminal-serine acetyltransferase activity"/>
    <property type="evidence" value="ECO:0007669"/>
    <property type="project" value="TreeGrafter"/>
</dbReference>
<dbReference type="InterPro" id="IPR051908">
    <property type="entry name" value="Ribosomal_N-acetyltransferase"/>
</dbReference>
<dbReference type="Gene3D" id="3.40.630.30">
    <property type="match status" value="1"/>
</dbReference>
<dbReference type="PANTHER" id="PTHR43441">
    <property type="entry name" value="RIBOSOMAL-PROTEIN-SERINE ACETYLTRANSFERASE"/>
    <property type="match status" value="1"/>
</dbReference>
<reference evidence="2" key="2">
    <citation type="submission" date="2020-09" db="EMBL/GenBank/DDBJ databases">
        <authorList>
            <person name="Yu Y."/>
        </authorList>
    </citation>
    <scope>NUCLEOTIDE SEQUENCE</scope>
    <source>
        <strain evidence="2">KCTC 49039</strain>
    </source>
</reference>
<gene>
    <name evidence="2" type="ORF">IF651_01030</name>
</gene>
<organism evidence="2 3">
    <name type="scientific">Cellulosimicrobium arenosum</name>
    <dbReference type="NCBI Taxonomy" id="2708133"/>
    <lineage>
        <taxon>Bacteria</taxon>
        <taxon>Bacillati</taxon>
        <taxon>Actinomycetota</taxon>
        <taxon>Actinomycetes</taxon>
        <taxon>Micrococcales</taxon>
        <taxon>Promicromonosporaceae</taxon>
        <taxon>Cellulosimicrobium</taxon>
    </lineage>
</organism>
<dbReference type="RefSeq" id="WP_191827222.1">
    <property type="nucleotide sequence ID" value="NZ_JACYHB010000001.1"/>
</dbReference>
<protein>
    <submittedName>
        <fullName evidence="2">GNAT family N-acetyltransferase</fullName>
    </submittedName>
</protein>
<evidence type="ECO:0000313" key="2">
    <source>
        <dbReference type="EMBL" id="MBD8077643.1"/>
    </source>
</evidence>